<evidence type="ECO:0000256" key="1">
    <source>
        <dbReference type="SAM" id="Phobius"/>
    </source>
</evidence>
<evidence type="ECO:0000259" key="2">
    <source>
        <dbReference type="Pfam" id="PF07331"/>
    </source>
</evidence>
<reference evidence="3 4" key="1">
    <citation type="submission" date="2019-03" db="EMBL/GenBank/DDBJ databases">
        <title>Genomic Encyclopedia of Type Strains, Phase IV (KMG-IV): sequencing the most valuable type-strain genomes for metagenomic binning, comparative biology and taxonomic classification.</title>
        <authorList>
            <person name="Goeker M."/>
        </authorList>
    </citation>
    <scope>NUCLEOTIDE SEQUENCE [LARGE SCALE GENOMIC DNA]</scope>
    <source>
        <strain evidence="3 4">DSM 101</strain>
    </source>
</reference>
<keyword evidence="1" id="KW-0812">Transmembrane</keyword>
<organism evidence="3 4">
    <name type="scientific">Ancylobacter aquaticus</name>
    <dbReference type="NCBI Taxonomy" id="100"/>
    <lineage>
        <taxon>Bacteria</taxon>
        <taxon>Pseudomonadati</taxon>
        <taxon>Pseudomonadota</taxon>
        <taxon>Alphaproteobacteria</taxon>
        <taxon>Hyphomicrobiales</taxon>
        <taxon>Xanthobacteraceae</taxon>
        <taxon>Ancylobacter</taxon>
    </lineage>
</organism>
<dbReference type="Pfam" id="PF07331">
    <property type="entry name" value="TctB"/>
    <property type="match status" value="1"/>
</dbReference>
<feature type="transmembrane region" description="Helical" evidence="1">
    <location>
        <begin position="118"/>
        <end position="139"/>
    </location>
</feature>
<keyword evidence="4" id="KW-1185">Reference proteome</keyword>
<keyword evidence="1" id="KW-0472">Membrane</keyword>
<accession>A0A4R1HZQ3</accession>
<sequence>MPPIKNLNDVMVGLVLIAISVFALVLAWPLKPGTLDAMGPGFFPRSLAVIEIGFGLAIIAQGMLKEGSPFERWFPRQIFFVLASIGFFAATIDRLGSVVAVMGTVLVSCLARRETRPIEAVLVAAGMAAFVVLVFRVGLGLPLRIWPWGYVY</sequence>
<proteinExistence type="predicted"/>
<evidence type="ECO:0000313" key="4">
    <source>
        <dbReference type="Proteomes" id="UP000295030"/>
    </source>
</evidence>
<dbReference type="EMBL" id="SMFY01000002">
    <property type="protein sequence ID" value="TCK28334.1"/>
    <property type="molecule type" value="Genomic_DNA"/>
</dbReference>
<keyword evidence="1" id="KW-1133">Transmembrane helix</keyword>
<name>A0A4R1HZQ3_ANCAQ</name>
<feature type="domain" description="DUF1468" evidence="2">
    <location>
        <begin position="11"/>
        <end position="143"/>
    </location>
</feature>
<comment type="caution">
    <text evidence="3">The sequence shown here is derived from an EMBL/GenBank/DDBJ whole genome shotgun (WGS) entry which is preliminary data.</text>
</comment>
<dbReference type="InterPro" id="IPR009936">
    <property type="entry name" value="DUF1468"/>
</dbReference>
<feature type="transmembrane region" description="Helical" evidence="1">
    <location>
        <begin position="42"/>
        <end position="61"/>
    </location>
</feature>
<feature type="transmembrane region" description="Helical" evidence="1">
    <location>
        <begin position="12"/>
        <end position="30"/>
    </location>
</feature>
<dbReference type="AlphaFoldDB" id="A0A4R1HZQ3"/>
<gene>
    <name evidence="3" type="ORF">EV667_2338</name>
</gene>
<evidence type="ECO:0000313" key="3">
    <source>
        <dbReference type="EMBL" id="TCK28334.1"/>
    </source>
</evidence>
<protein>
    <submittedName>
        <fullName evidence="3">Tripartite tricarboxylate transporter TctB family protein</fullName>
    </submittedName>
</protein>
<dbReference type="Proteomes" id="UP000295030">
    <property type="component" value="Unassembled WGS sequence"/>
</dbReference>